<organism evidence="9 10">
    <name type="scientific">Rhodobium gokarnense</name>
    <dbReference type="NCBI Taxonomy" id="364296"/>
    <lineage>
        <taxon>Bacteria</taxon>
        <taxon>Pseudomonadati</taxon>
        <taxon>Pseudomonadota</taxon>
        <taxon>Alphaproteobacteria</taxon>
        <taxon>Hyphomicrobiales</taxon>
        <taxon>Rhodobiaceae</taxon>
        <taxon>Rhodobium</taxon>
    </lineage>
</organism>
<evidence type="ECO:0000313" key="10">
    <source>
        <dbReference type="Proteomes" id="UP001209755"/>
    </source>
</evidence>
<dbReference type="Pfam" id="PF00753">
    <property type="entry name" value="Lactamase_B"/>
    <property type="match status" value="1"/>
</dbReference>
<evidence type="ECO:0000313" key="9">
    <source>
        <dbReference type="EMBL" id="MCW2309881.1"/>
    </source>
</evidence>
<name>A0ABT3HHJ7_9HYPH</name>
<accession>A0ABT3HHJ7</accession>
<comment type="similarity">
    <text evidence="3 7">Belongs to the metallo-beta-lactamase superfamily. Glyoxalase II family.</text>
</comment>
<comment type="function">
    <text evidence="7">Thiolesterase that catalyzes the hydrolysis of S-D-lactoyl-glutathione to form glutathione and D-lactic acid.</text>
</comment>
<dbReference type="InterPro" id="IPR017782">
    <property type="entry name" value="Hydroxyacylglutathione_Hdrlase"/>
</dbReference>
<evidence type="ECO:0000256" key="5">
    <source>
        <dbReference type="ARBA" id="ARBA00022801"/>
    </source>
</evidence>
<sequence length="257" mass="27631">MPAIEVHQFPCLSDNYAVLVHNPATAATLLIDAPEEGPVRAALAETGWTLTHILVTHHHWDHTQGIAALKAETGCTVIGPAAEEAKIKTLDETVGDGDVIHPGGIEVRAIATPGHTLGQISYYLPEAGVAFTGDTLFSLGCGRVFEGDAPMMWGSMQRLMQRIPDETKIYCGHEYTLANARFAVTVDPDNAALKERLSEVEDLRGRGAPTLPTTMAAEKATNPFLRADDPAIRSHLKMASAEDAAVFAEIRSRKDNA</sequence>
<dbReference type="PIRSF" id="PIRSF005457">
    <property type="entry name" value="Glx"/>
    <property type="match status" value="1"/>
</dbReference>
<dbReference type="Proteomes" id="UP001209755">
    <property type="component" value="Unassembled WGS sequence"/>
</dbReference>
<feature type="binding site" evidence="7">
    <location>
        <position position="134"/>
    </location>
    <ligand>
        <name>Zn(2+)</name>
        <dbReference type="ChEBI" id="CHEBI:29105"/>
        <label>2</label>
    </ligand>
</feature>
<evidence type="ECO:0000256" key="2">
    <source>
        <dbReference type="ARBA" id="ARBA00004963"/>
    </source>
</evidence>
<protein>
    <recommendedName>
        <fullName evidence="7">Hydroxyacylglutathione hydrolase</fullName>
        <ecNumber evidence="7">3.1.2.6</ecNumber>
    </recommendedName>
    <alternativeName>
        <fullName evidence="7">Glyoxalase II</fullName>
        <shortName evidence="7">Glx II</shortName>
    </alternativeName>
</protein>
<reference evidence="10" key="1">
    <citation type="submission" date="2023-07" db="EMBL/GenBank/DDBJ databases">
        <title>Genome sequencing of Purple Non-Sulfur Bacteria from various extreme environments.</title>
        <authorList>
            <person name="Mayer M."/>
        </authorList>
    </citation>
    <scope>NUCLEOTIDE SEQUENCE [LARGE SCALE GENOMIC DNA]</scope>
    <source>
        <strain evidence="10">DSM 17935</strain>
    </source>
</reference>
<evidence type="ECO:0000256" key="7">
    <source>
        <dbReference type="HAMAP-Rule" id="MF_01374"/>
    </source>
</evidence>
<dbReference type="InterPro" id="IPR032282">
    <property type="entry name" value="HAGH_C"/>
</dbReference>
<dbReference type="SMART" id="SM00849">
    <property type="entry name" value="Lactamase_B"/>
    <property type="match status" value="1"/>
</dbReference>
<evidence type="ECO:0000256" key="6">
    <source>
        <dbReference type="ARBA" id="ARBA00022833"/>
    </source>
</evidence>
<keyword evidence="4 7" id="KW-0479">Metal-binding</keyword>
<dbReference type="PANTHER" id="PTHR43705">
    <property type="entry name" value="HYDROXYACYLGLUTATHIONE HYDROLASE"/>
    <property type="match status" value="1"/>
</dbReference>
<dbReference type="NCBIfam" id="TIGR03413">
    <property type="entry name" value="GSH_gloB"/>
    <property type="match status" value="1"/>
</dbReference>
<dbReference type="CDD" id="cd07723">
    <property type="entry name" value="hydroxyacylglutathione_hydrolase_MBL-fold"/>
    <property type="match status" value="1"/>
</dbReference>
<dbReference type="InterPro" id="IPR036866">
    <property type="entry name" value="RibonucZ/Hydroxyglut_hydro"/>
</dbReference>
<evidence type="ECO:0000256" key="1">
    <source>
        <dbReference type="ARBA" id="ARBA00001623"/>
    </source>
</evidence>
<comment type="catalytic activity">
    <reaction evidence="1 7">
        <text>an S-(2-hydroxyacyl)glutathione + H2O = a 2-hydroxy carboxylate + glutathione + H(+)</text>
        <dbReference type="Rhea" id="RHEA:21864"/>
        <dbReference type="ChEBI" id="CHEBI:15377"/>
        <dbReference type="ChEBI" id="CHEBI:15378"/>
        <dbReference type="ChEBI" id="CHEBI:57925"/>
        <dbReference type="ChEBI" id="CHEBI:58896"/>
        <dbReference type="ChEBI" id="CHEBI:71261"/>
        <dbReference type="EC" id="3.1.2.6"/>
    </reaction>
</comment>
<comment type="subunit">
    <text evidence="7">Monomer.</text>
</comment>
<feature type="binding site" evidence="7">
    <location>
        <position position="134"/>
    </location>
    <ligand>
        <name>Zn(2+)</name>
        <dbReference type="ChEBI" id="CHEBI:29105"/>
        <label>1</label>
    </ligand>
</feature>
<dbReference type="InterPro" id="IPR035680">
    <property type="entry name" value="Clx_II_MBL"/>
</dbReference>
<proteinExistence type="inferred from homology"/>
<comment type="caution">
    <text evidence="9">The sequence shown here is derived from an EMBL/GenBank/DDBJ whole genome shotgun (WGS) entry which is preliminary data.</text>
</comment>
<gene>
    <name evidence="7" type="primary">gloB</name>
    <name evidence="9" type="ORF">M2319_004243</name>
</gene>
<feature type="domain" description="Metallo-beta-lactamase" evidence="8">
    <location>
        <begin position="14"/>
        <end position="173"/>
    </location>
</feature>
<keyword evidence="6 7" id="KW-0862">Zinc</keyword>
<keyword evidence="5 7" id="KW-0378">Hydrolase</keyword>
<feature type="binding site" evidence="7">
    <location>
        <position position="59"/>
    </location>
    <ligand>
        <name>Zn(2+)</name>
        <dbReference type="ChEBI" id="CHEBI:29105"/>
        <label>1</label>
    </ligand>
</feature>
<dbReference type="InterPro" id="IPR001279">
    <property type="entry name" value="Metallo-B-lactamas"/>
</dbReference>
<dbReference type="InterPro" id="IPR050110">
    <property type="entry name" value="Glyoxalase_II_hydrolase"/>
</dbReference>
<feature type="binding site" evidence="7">
    <location>
        <position position="115"/>
    </location>
    <ligand>
        <name>Zn(2+)</name>
        <dbReference type="ChEBI" id="CHEBI:29105"/>
        <label>1</label>
    </ligand>
</feature>
<feature type="binding site" evidence="7">
    <location>
        <position position="173"/>
    </location>
    <ligand>
        <name>Zn(2+)</name>
        <dbReference type="ChEBI" id="CHEBI:29105"/>
        <label>2</label>
    </ligand>
</feature>
<evidence type="ECO:0000259" key="8">
    <source>
        <dbReference type="SMART" id="SM00849"/>
    </source>
</evidence>
<dbReference type="EC" id="3.1.2.6" evidence="7"/>
<dbReference type="EMBL" id="JAOQNS010000015">
    <property type="protein sequence ID" value="MCW2309881.1"/>
    <property type="molecule type" value="Genomic_DNA"/>
</dbReference>
<dbReference type="PANTHER" id="PTHR43705:SF1">
    <property type="entry name" value="HYDROXYACYLGLUTATHIONE HYDROLASE GLOB"/>
    <property type="match status" value="1"/>
</dbReference>
<feature type="binding site" evidence="7">
    <location>
        <position position="57"/>
    </location>
    <ligand>
        <name>Zn(2+)</name>
        <dbReference type="ChEBI" id="CHEBI:29105"/>
        <label>1</label>
    </ligand>
</feature>
<feature type="binding site" evidence="7">
    <location>
        <position position="62"/>
    </location>
    <ligand>
        <name>Zn(2+)</name>
        <dbReference type="ChEBI" id="CHEBI:29105"/>
        <label>2</label>
    </ligand>
</feature>
<dbReference type="SUPFAM" id="SSF56281">
    <property type="entry name" value="Metallo-hydrolase/oxidoreductase"/>
    <property type="match status" value="1"/>
</dbReference>
<dbReference type="Pfam" id="PF16123">
    <property type="entry name" value="HAGH_C"/>
    <property type="match status" value="1"/>
</dbReference>
<dbReference type="HAMAP" id="MF_01374">
    <property type="entry name" value="Glyoxalase_2"/>
    <property type="match status" value="1"/>
</dbReference>
<feature type="binding site" evidence="7">
    <location>
        <position position="61"/>
    </location>
    <ligand>
        <name>Zn(2+)</name>
        <dbReference type="ChEBI" id="CHEBI:29105"/>
        <label>2</label>
    </ligand>
</feature>
<evidence type="ECO:0000256" key="3">
    <source>
        <dbReference type="ARBA" id="ARBA00006759"/>
    </source>
</evidence>
<evidence type="ECO:0000256" key="4">
    <source>
        <dbReference type="ARBA" id="ARBA00022723"/>
    </source>
</evidence>
<dbReference type="Gene3D" id="3.60.15.10">
    <property type="entry name" value="Ribonuclease Z/Hydroxyacylglutathione hydrolase-like"/>
    <property type="match status" value="1"/>
</dbReference>
<comment type="pathway">
    <text evidence="2 7">Secondary metabolite metabolism; methylglyoxal degradation; (R)-lactate from methylglyoxal: step 2/2.</text>
</comment>
<dbReference type="GO" id="GO:0004416">
    <property type="term" value="F:hydroxyacylglutathione hydrolase activity"/>
    <property type="evidence" value="ECO:0007669"/>
    <property type="project" value="UniProtKB-EC"/>
</dbReference>
<comment type="cofactor">
    <cofactor evidence="7">
        <name>Zn(2+)</name>
        <dbReference type="ChEBI" id="CHEBI:29105"/>
    </cofactor>
    <text evidence="7">Binds 2 Zn(2+) ions per subunit.</text>
</comment>
<keyword evidence="10" id="KW-1185">Reference proteome</keyword>
<dbReference type="RefSeq" id="WP_264603456.1">
    <property type="nucleotide sequence ID" value="NZ_JAOQNS010000015.1"/>
</dbReference>